<feature type="binding site" evidence="6">
    <location>
        <position position="111"/>
    </location>
    <ligand>
        <name>Fe cation</name>
        <dbReference type="ChEBI" id="CHEBI:24875"/>
    </ligand>
</feature>
<comment type="cofactor">
    <cofactor evidence="6">
        <name>Fe(2+)</name>
        <dbReference type="ChEBI" id="CHEBI:29033"/>
    </cofactor>
    <text evidence="6">Binds 1 Fe(2+) ion.</text>
</comment>
<dbReference type="GO" id="GO:0046872">
    <property type="term" value="F:metal ion binding"/>
    <property type="evidence" value="ECO:0007669"/>
    <property type="project" value="UniProtKB-KW"/>
</dbReference>
<sequence>MLLTMKDIVRDPAPILRKKAAEVSEIDEETISQLKSMREYLKNSQNEEIAEKYKLRSGVGLAAPQIGLDKRMLAVYIENTEGEVEYDYMLINPKVKSHSVAETYMPSGEGCLSVDENIEGLVHRYKRIRITATTIDGKQLELKAKGMLAVVLQHEIDHLDGIMFYDRIDKDFPNDPKIGAEPLE</sequence>
<comment type="similarity">
    <text evidence="1 6">Belongs to the polypeptide deformylase family.</text>
</comment>
<dbReference type="HAMAP" id="MF_00163">
    <property type="entry name" value="Pep_deformylase"/>
    <property type="match status" value="1"/>
</dbReference>
<feature type="binding site" evidence="6">
    <location>
        <position position="154"/>
    </location>
    <ligand>
        <name>Fe cation</name>
        <dbReference type="ChEBI" id="CHEBI:24875"/>
    </ligand>
</feature>
<keyword evidence="2 6" id="KW-0479">Metal-binding</keyword>
<accession>A0A1G8ZWK4</accession>
<dbReference type="GO" id="GO:0042586">
    <property type="term" value="F:peptide deformylase activity"/>
    <property type="evidence" value="ECO:0007669"/>
    <property type="project" value="UniProtKB-UniRule"/>
</dbReference>
<feature type="active site" evidence="6">
    <location>
        <position position="155"/>
    </location>
</feature>
<evidence type="ECO:0000256" key="6">
    <source>
        <dbReference type="HAMAP-Rule" id="MF_00163"/>
    </source>
</evidence>
<organism evidence="7 8">
    <name type="scientific">Lacicoccus qingdaonensis</name>
    <dbReference type="NCBI Taxonomy" id="576118"/>
    <lineage>
        <taxon>Bacteria</taxon>
        <taxon>Bacillati</taxon>
        <taxon>Bacillota</taxon>
        <taxon>Bacilli</taxon>
        <taxon>Bacillales</taxon>
        <taxon>Salinicoccaceae</taxon>
        <taxon>Lacicoccus</taxon>
    </lineage>
</organism>
<dbReference type="PANTHER" id="PTHR10458:SF8">
    <property type="entry name" value="PEPTIDE DEFORMYLASE 2"/>
    <property type="match status" value="1"/>
</dbReference>
<dbReference type="PIRSF" id="PIRSF004749">
    <property type="entry name" value="Pep_def"/>
    <property type="match status" value="1"/>
</dbReference>
<dbReference type="NCBIfam" id="TIGR00079">
    <property type="entry name" value="pept_deformyl"/>
    <property type="match status" value="1"/>
</dbReference>
<keyword evidence="4 6" id="KW-0648">Protein biosynthesis</keyword>
<dbReference type="InterPro" id="IPR036821">
    <property type="entry name" value="Peptide_deformylase_sf"/>
</dbReference>
<keyword evidence="5 6" id="KW-0408">Iron</keyword>
<evidence type="ECO:0000313" key="8">
    <source>
        <dbReference type="Proteomes" id="UP000199008"/>
    </source>
</evidence>
<reference evidence="8" key="1">
    <citation type="submission" date="2016-10" db="EMBL/GenBank/DDBJ databases">
        <authorList>
            <person name="Varghese N."/>
            <person name="Submissions S."/>
        </authorList>
    </citation>
    <scope>NUCLEOTIDE SEQUENCE [LARGE SCALE GENOMIC DNA]</scope>
    <source>
        <strain evidence="8">CGMCC 1.8895</strain>
    </source>
</reference>
<keyword evidence="8" id="KW-1185">Reference proteome</keyword>
<evidence type="ECO:0000256" key="1">
    <source>
        <dbReference type="ARBA" id="ARBA00010759"/>
    </source>
</evidence>
<dbReference type="PRINTS" id="PR01576">
    <property type="entry name" value="PDEFORMYLASE"/>
</dbReference>
<dbReference type="Gene3D" id="3.90.45.10">
    <property type="entry name" value="Peptide deformylase"/>
    <property type="match status" value="1"/>
</dbReference>
<dbReference type="GO" id="GO:0006412">
    <property type="term" value="P:translation"/>
    <property type="evidence" value="ECO:0007669"/>
    <property type="project" value="UniProtKB-UniRule"/>
</dbReference>
<proteinExistence type="inferred from homology"/>
<gene>
    <name evidence="6" type="primary">def</name>
    <name evidence="7" type="ORF">SAMN05216216_10127</name>
</gene>
<keyword evidence="3 6" id="KW-0378">Hydrolase</keyword>
<evidence type="ECO:0000256" key="2">
    <source>
        <dbReference type="ARBA" id="ARBA00022723"/>
    </source>
</evidence>
<dbReference type="AlphaFoldDB" id="A0A1G8ZWK4"/>
<feature type="binding site" evidence="6">
    <location>
        <position position="158"/>
    </location>
    <ligand>
        <name>Fe cation</name>
        <dbReference type="ChEBI" id="CHEBI:24875"/>
    </ligand>
</feature>
<evidence type="ECO:0000256" key="5">
    <source>
        <dbReference type="ARBA" id="ARBA00023004"/>
    </source>
</evidence>
<protein>
    <recommendedName>
        <fullName evidence="6">Peptide deformylase</fullName>
        <shortName evidence="6">PDF</shortName>
        <ecNumber evidence="6">3.5.1.88</ecNumber>
    </recommendedName>
    <alternativeName>
        <fullName evidence="6">Polypeptide deformylase</fullName>
    </alternativeName>
</protein>
<comment type="catalytic activity">
    <reaction evidence="6">
        <text>N-terminal N-formyl-L-methionyl-[peptide] + H2O = N-terminal L-methionyl-[peptide] + formate</text>
        <dbReference type="Rhea" id="RHEA:24420"/>
        <dbReference type="Rhea" id="RHEA-COMP:10639"/>
        <dbReference type="Rhea" id="RHEA-COMP:10640"/>
        <dbReference type="ChEBI" id="CHEBI:15377"/>
        <dbReference type="ChEBI" id="CHEBI:15740"/>
        <dbReference type="ChEBI" id="CHEBI:49298"/>
        <dbReference type="ChEBI" id="CHEBI:64731"/>
        <dbReference type="EC" id="3.5.1.88"/>
    </reaction>
</comment>
<evidence type="ECO:0000256" key="4">
    <source>
        <dbReference type="ARBA" id="ARBA00022917"/>
    </source>
</evidence>
<dbReference type="EC" id="3.5.1.88" evidence="6"/>
<name>A0A1G8ZWK4_9BACL</name>
<dbReference type="STRING" id="576118.SAMN05216216_10127"/>
<comment type="function">
    <text evidence="6">Removes the formyl group from the N-terminal Met of newly synthesized proteins. Requires at least a dipeptide for an efficient rate of reaction. N-terminal L-methionine is a prerequisite for activity but the enzyme has broad specificity at other positions.</text>
</comment>
<dbReference type="EMBL" id="FNFY01000001">
    <property type="protein sequence ID" value="SDK19519.1"/>
    <property type="molecule type" value="Genomic_DNA"/>
</dbReference>
<dbReference type="InterPro" id="IPR023635">
    <property type="entry name" value="Peptide_deformylase"/>
</dbReference>
<dbReference type="Proteomes" id="UP000199008">
    <property type="component" value="Unassembled WGS sequence"/>
</dbReference>
<evidence type="ECO:0000313" key="7">
    <source>
        <dbReference type="EMBL" id="SDK19519.1"/>
    </source>
</evidence>
<evidence type="ECO:0000256" key="3">
    <source>
        <dbReference type="ARBA" id="ARBA00022801"/>
    </source>
</evidence>
<dbReference type="FunFam" id="3.90.45.10:FF:000002">
    <property type="entry name" value="Peptide deformylase"/>
    <property type="match status" value="1"/>
</dbReference>
<dbReference type="PANTHER" id="PTHR10458">
    <property type="entry name" value="PEPTIDE DEFORMYLASE"/>
    <property type="match status" value="1"/>
</dbReference>
<dbReference type="Pfam" id="PF01327">
    <property type="entry name" value="Pep_deformylase"/>
    <property type="match status" value="1"/>
</dbReference>
<dbReference type="CDD" id="cd00487">
    <property type="entry name" value="Pep_deformylase"/>
    <property type="match status" value="1"/>
</dbReference>
<dbReference type="SUPFAM" id="SSF56420">
    <property type="entry name" value="Peptide deformylase"/>
    <property type="match status" value="1"/>
</dbReference>